<dbReference type="EMBL" id="BDUD01000002">
    <property type="protein sequence ID" value="GBG23017.1"/>
    <property type="molecule type" value="Genomic_DNA"/>
</dbReference>
<dbReference type="AlphaFoldDB" id="A0A2R5FWA3"/>
<gene>
    <name evidence="5" type="ORF">NIES4072_67290</name>
</gene>
<keyword evidence="5" id="KW-0808">Transferase</keyword>
<dbReference type="InterPro" id="IPR004358">
    <property type="entry name" value="Sig_transdc_His_kin-like_C"/>
</dbReference>
<proteinExistence type="predicted"/>
<dbReference type="InterPro" id="IPR003594">
    <property type="entry name" value="HATPase_dom"/>
</dbReference>
<feature type="domain" description="Histidine kinase/HSP90-like ATPase" evidence="4">
    <location>
        <begin position="8"/>
        <end position="49"/>
    </location>
</feature>
<sequence>MWKVRPVGKGTGLGMSISYQIITEKHQGNLNCISSPRAGTKFIIEIPIQQIKPIQAKIQEAHNMGYEYHQNRKPG</sequence>
<evidence type="ECO:0000313" key="5">
    <source>
        <dbReference type="EMBL" id="GBG23017.1"/>
    </source>
</evidence>
<keyword evidence="5" id="KW-0418">Kinase</keyword>
<organism evidence="5 6">
    <name type="scientific">Nostoc commune NIES-4072</name>
    <dbReference type="NCBI Taxonomy" id="2005467"/>
    <lineage>
        <taxon>Bacteria</taxon>
        <taxon>Bacillati</taxon>
        <taxon>Cyanobacteriota</taxon>
        <taxon>Cyanophyceae</taxon>
        <taxon>Nostocales</taxon>
        <taxon>Nostocaceae</taxon>
        <taxon>Nostoc</taxon>
    </lineage>
</organism>
<evidence type="ECO:0000256" key="3">
    <source>
        <dbReference type="ARBA" id="ARBA00023012"/>
    </source>
</evidence>
<protein>
    <recommendedName>
        <fullName evidence="2">histidine kinase</fullName>
        <ecNumber evidence="2">2.7.13.3</ecNumber>
    </recommendedName>
</protein>
<dbReference type="SUPFAM" id="SSF55874">
    <property type="entry name" value="ATPase domain of HSP90 chaperone/DNA topoisomerase II/histidine kinase"/>
    <property type="match status" value="1"/>
</dbReference>
<name>A0A2R5FWA3_NOSCO</name>
<comment type="caution">
    <text evidence="5">The sequence shown here is derived from an EMBL/GenBank/DDBJ whole genome shotgun (WGS) entry which is preliminary data.</text>
</comment>
<keyword evidence="3" id="KW-0902">Two-component regulatory system</keyword>
<dbReference type="PRINTS" id="PR00344">
    <property type="entry name" value="BCTRLSENSOR"/>
</dbReference>
<comment type="catalytic activity">
    <reaction evidence="1">
        <text>ATP + protein L-histidine = ADP + protein N-phospho-L-histidine.</text>
        <dbReference type="EC" id="2.7.13.3"/>
    </reaction>
</comment>
<dbReference type="OrthoDB" id="9815750at2"/>
<dbReference type="Gene3D" id="3.30.565.10">
    <property type="entry name" value="Histidine kinase-like ATPase, C-terminal domain"/>
    <property type="match status" value="1"/>
</dbReference>
<dbReference type="Proteomes" id="UP000245124">
    <property type="component" value="Unassembled WGS sequence"/>
</dbReference>
<reference evidence="5 6" key="1">
    <citation type="submission" date="2017-06" db="EMBL/GenBank/DDBJ databases">
        <title>Genome sequencing of cyanobaciteial culture collection at National Institute for Environmental Studies (NIES).</title>
        <authorList>
            <person name="Hirose Y."/>
            <person name="Shimura Y."/>
            <person name="Fujisawa T."/>
            <person name="Nakamura Y."/>
            <person name="Kawachi M."/>
        </authorList>
    </citation>
    <scope>NUCLEOTIDE SEQUENCE [LARGE SCALE GENOMIC DNA]</scope>
    <source>
        <strain evidence="5 6">NIES-4072</strain>
    </source>
</reference>
<keyword evidence="6" id="KW-1185">Reference proteome</keyword>
<evidence type="ECO:0000256" key="2">
    <source>
        <dbReference type="ARBA" id="ARBA00012438"/>
    </source>
</evidence>
<accession>A0A2R5FWA3</accession>
<dbReference type="GO" id="GO:0004673">
    <property type="term" value="F:protein histidine kinase activity"/>
    <property type="evidence" value="ECO:0007669"/>
    <property type="project" value="UniProtKB-EC"/>
</dbReference>
<dbReference type="InterPro" id="IPR036890">
    <property type="entry name" value="HATPase_C_sf"/>
</dbReference>
<dbReference type="GO" id="GO:0000160">
    <property type="term" value="P:phosphorelay signal transduction system"/>
    <property type="evidence" value="ECO:0007669"/>
    <property type="project" value="UniProtKB-KW"/>
</dbReference>
<dbReference type="EC" id="2.7.13.3" evidence="2"/>
<evidence type="ECO:0000313" key="6">
    <source>
        <dbReference type="Proteomes" id="UP000245124"/>
    </source>
</evidence>
<dbReference type="Pfam" id="PF02518">
    <property type="entry name" value="HATPase_c"/>
    <property type="match status" value="1"/>
</dbReference>
<evidence type="ECO:0000256" key="1">
    <source>
        <dbReference type="ARBA" id="ARBA00000085"/>
    </source>
</evidence>
<evidence type="ECO:0000259" key="4">
    <source>
        <dbReference type="Pfam" id="PF02518"/>
    </source>
</evidence>